<evidence type="ECO:0000259" key="3">
    <source>
        <dbReference type="SMART" id="SM00470"/>
    </source>
</evidence>
<dbReference type="RefSeq" id="WP_244206633.1">
    <property type="nucleotide sequence ID" value="NZ_FCOE02000013.1"/>
</dbReference>
<dbReference type="GO" id="GO:0007059">
    <property type="term" value="P:chromosome segregation"/>
    <property type="evidence" value="ECO:0007669"/>
    <property type="project" value="TreeGrafter"/>
</dbReference>
<dbReference type="EMBL" id="FCOE02000013">
    <property type="protein sequence ID" value="SAK73809.1"/>
    <property type="molecule type" value="Genomic_DNA"/>
</dbReference>
<protein>
    <submittedName>
        <fullName evidence="4">ParB, partition protein</fullName>
    </submittedName>
</protein>
<dbReference type="PANTHER" id="PTHR33375:SF1">
    <property type="entry name" value="CHROMOSOME-PARTITIONING PROTEIN PARB-RELATED"/>
    <property type="match status" value="1"/>
</dbReference>
<evidence type="ECO:0000256" key="2">
    <source>
        <dbReference type="SAM" id="MobiDB-lite"/>
    </source>
</evidence>
<dbReference type="Pfam" id="PF02195">
    <property type="entry name" value="ParB_N"/>
    <property type="match status" value="1"/>
</dbReference>
<keyword evidence="5" id="KW-1185">Reference proteome</keyword>
<name>A0A158BUM7_9BURK</name>
<feature type="region of interest" description="Disordered" evidence="2">
    <location>
        <begin position="1"/>
        <end position="39"/>
    </location>
</feature>
<evidence type="ECO:0000313" key="5">
    <source>
        <dbReference type="Proteomes" id="UP000054911"/>
    </source>
</evidence>
<dbReference type="GO" id="GO:0003677">
    <property type="term" value="F:DNA binding"/>
    <property type="evidence" value="ECO:0007669"/>
    <property type="project" value="InterPro"/>
</dbReference>
<dbReference type="InterPro" id="IPR004437">
    <property type="entry name" value="ParB/RepB/Spo0J"/>
</dbReference>
<feature type="domain" description="ParB-like N-terminal" evidence="3">
    <location>
        <begin position="83"/>
        <end position="173"/>
    </location>
</feature>
<comment type="caution">
    <text evidence="4">The sequence shown here is derived from an EMBL/GenBank/DDBJ whole genome shotgun (WGS) entry which is preliminary data.</text>
</comment>
<dbReference type="Gene3D" id="1.10.10.2830">
    <property type="match status" value="1"/>
</dbReference>
<dbReference type="InterPro" id="IPR050336">
    <property type="entry name" value="Chromosome_partition/occlusion"/>
</dbReference>
<sequence length="346" mass="38897">MSRFKDRLFEKMTVPETAPPTASSASPPAIAAEEPRTSPGRLLNAQNRIIESDSKRIEAESKLTDALARIKDLQATKATGEALELPVDRLHEIPGRRRFMASEKYAELRENLRHNKLVHPVVVLAREDGEWDIWSGHHRWDAHKDLGRTTIRAVLGTAEDENEARDGAFFANLMQSDLTDYEKYIGLKRFQEGHAELTQTEVADRTGLSKQFVSELYAFDRLPAEALAIIEQNKAMIGSTAVKELASISEAGKGQRVTEAIKLLAEKKLDQGQTVKYARVAETPVRPTAKPETFKIKAGKSTWCDVRRVKNVMRLEFKDEAEAAEAQEAIRQHLERFAQSRVAEKV</sequence>
<reference evidence="4" key="1">
    <citation type="submission" date="2016-01" db="EMBL/GenBank/DDBJ databases">
        <authorList>
            <person name="Peeters C."/>
        </authorList>
    </citation>
    <scope>NUCLEOTIDE SEQUENCE [LARGE SCALE GENOMIC DNA]</scope>
    <source>
        <strain evidence="4">LMG 29323</strain>
    </source>
</reference>
<dbReference type="SUPFAM" id="SSF109709">
    <property type="entry name" value="KorB DNA-binding domain-like"/>
    <property type="match status" value="1"/>
</dbReference>
<evidence type="ECO:0000313" key="4">
    <source>
        <dbReference type="EMBL" id="SAK73809.1"/>
    </source>
</evidence>
<dbReference type="GO" id="GO:0005694">
    <property type="term" value="C:chromosome"/>
    <property type="evidence" value="ECO:0007669"/>
    <property type="project" value="TreeGrafter"/>
</dbReference>
<dbReference type="PANTHER" id="PTHR33375">
    <property type="entry name" value="CHROMOSOME-PARTITIONING PROTEIN PARB-RELATED"/>
    <property type="match status" value="1"/>
</dbReference>
<accession>A0A158BUM7</accession>
<feature type="compositionally biased region" description="Low complexity" evidence="2">
    <location>
        <begin position="14"/>
        <end position="32"/>
    </location>
</feature>
<evidence type="ECO:0000256" key="1">
    <source>
        <dbReference type="ARBA" id="ARBA00006295"/>
    </source>
</evidence>
<dbReference type="InterPro" id="IPR003115">
    <property type="entry name" value="ParB_N"/>
</dbReference>
<dbReference type="AlphaFoldDB" id="A0A158BUM7"/>
<dbReference type="Proteomes" id="UP000054911">
    <property type="component" value="Unassembled WGS sequence"/>
</dbReference>
<organism evidence="4 5">
    <name type="scientific">Caballeronia pedi</name>
    <dbReference type="NCBI Taxonomy" id="1777141"/>
    <lineage>
        <taxon>Bacteria</taxon>
        <taxon>Pseudomonadati</taxon>
        <taxon>Pseudomonadota</taxon>
        <taxon>Betaproteobacteria</taxon>
        <taxon>Burkholderiales</taxon>
        <taxon>Burkholderiaceae</taxon>
        <taxon>Caballeronia</taxon>
    </lineage>
</organism>
<gene>
    <name evidence="4" type="ORF">AWB80_04174</name>
</gene>
<dbReference type="STRING" id="1777141.AWB80_04174"/>
<dbReference type="InterPro" id="IPR036086">
    <property type="entry name" value="ParB/Sulfiredoxin_sf"/>
</dbReference>
<dbReference type="SUPFAM" id="SSF110849">
    <property type="entry name" value="ParB/Sulfiredoxin"/>
    <property type="match status" value="1"/>
</dbReference>
<feature type="compositionally biased region" description="Basic and acidic residues" evidence="2">
    <location>
        <begin position="1"/>
        <end position="10"/>
    </location>
</feature>
<proteinExistence type="inferred from homology"/>
<dbReference type="Gene3D" id="3.90.1530.10">
    <property type="entry name" value="Conserved hypothetical protein from pyrococcus furiosus pfu- 392566-001, ParB domain"/>
    <property type="match status" value="1"/>
</dbReference>
<comment type="similarity">
    <text evidence="1">Belongs to the ParB family.</text>
</comment>
<dbReference type="SMART" id="SM00470">
    <property type="entry name" value="ParB"/>
    <property type="match status" value="1"/>
</dbReference>
<dbReference type="NCBIfam" id="TIGR00180">
    <property type="entry name" value="parB_part"/>
    <property type="match status" value="1"/>
</dbReference>